<dbReference type="GO" id="GO:0008168">
    <property type="term" value="F:methyltransferase activity"/>
    <property type="evidence" value="ECO:0007669"/>
    <property type="project" value="UniProtKB-KW"/>
</dbReference>
<organism evidence="1 2">
    <name type="scientific">Sphingobium yanoikuyae</name>
    <name type="common">Sphingomonas yanoikuyae</name>
    <dbReference type="NCBI Taxonomy" id="13690"/>
    <lineage>
        <taxon>Bacteria</taxon>
        <taxon>Pseudomonadati</taxon>
        <taxon>Pseudomonadota</taxon>
        <taxon>Alphaproteobacteria</taxon>
        <taxon>Sphingomonadales</taxon>
        <taxon>Sphingomonadaceae</taxon>
        <taxon>Sphingobium</taxon>
    </lineage>
</organism>
<dbReference type="Proteomes" id="UP000077262">
    <property type="component" value="Unassembled WGS sequence"/>
</dbReference>
<protein>
    <submittedName>
        <fullName evidence="1">Methyltransferase</fullName>
    </submittedName>
</protein>
<sequence length="279" mass="29999">MATAVLTGPALRAADPAGQTAADPALQAAIGAKLRPAADTVRDRFRHPYETLQFWGIKPGVTVVDLQPEGGYWTEILAPYLAKTGGIYIAGVADLDDPKVPGGLKVDRQRFETKHADAATYGQIRYAAFGAISGPLAPPNSVDVVISAREIHNWIHLGFNDKAMKDIFTALKPGGFFAVEEHRAEPKEATLTGPGQFTGYVATQTIIDAATKAGFVLDASSEINANPKDTKDYPFGVWTLPPARLSAGPGHPFLTDKERARYDAIGESDRMTLRFRKPA</sequence>
<evidence type="ECO:0000313" key="2">
    <source>
        <dbReference type="Proteomes" id="UP000077262"/>
    </source>
</evidence>
<dbReference type="PIRSF" id="PIRSF031679">
    <property type="entry name" value="Mtase_Alr7345_prd"/>
    <property type="match status" value="1"/>
</dbReference>
<gene>
    <name evidence="1" type="ORF">AX777_17620</name>
</gene>
<dbReference type="SUPFAM" id="SSF53335">
    <property type="entry name" value="S-adenosyl-L-methionine-dependent methyltransferases"/>
    <property type="match status" value="1"/>
</dbReference>
<evidence type="ECO:0000313" key="1">
    <source>
        <dbReference type="EMBL" id="OAH45427.1"/>
    </source>
</evidence>
<keyword evidence="1" id="KW-0489">Methyltransferase</keyword>
<name>A0A177JX12_SPHYA</name>
<proteinExistence type="predicted"/>
<dbReference type="Gene3D" id="3.40.50.150">
    <property type="entry name" value="Vaccinia Virus protein VP39"/>
    <property type="match status" value="1"/>
</dbReference>
<dbReference type="InterPro" id="IPR029063">
    <property type="entry name" value="SAM-dependent_MTases_sf"/>
</dbReference>
<accession>A0A177JX12</accession>
<dbReference type="AlphaFoldDB" id="A0A177JX12"/>
<dbReference type="EMBL" id="LSTR01000025">
    <property type="protein sequence ID" value="OAH45427.1"/>
    <property type="molecule type" value="Genomic_DNA"/>
</dbReference>
<dbReference type="InterPro" id="IPR016980">
    <property type="entry name" value="S-AdoMet-dep_MeTrfase_Alr7345"/>
</dbReference>
<keyword evidence="1" id="KW-0808">Transferase</keyword>
<dbReference type="GO" id="GO:0032259">
    <property type="term" value="P:methylation"/>
    <property type="evidence" value="ECO:0007669"/>
    <property type="project" value="UniProtKB-KW"/>
</dbReference>
<reference evidence="1 2" key="1">
    <citation type="submission" date="2016-02" db="EMBL/GenBank/DDBJ databases">
        <authorList>
            <person name="Wen L."/>
            <person name="He K."/>
            <person name="Yang H."/>
        </authorList>
    </citation>
    <scope>NUCLEOTIDE SEQUENCE [LARGE SCALE GENOMIC DNA]</scope>
    <source>
        <strain evidence="1 2">CD09_2</strain>
    </source>
</reference>
<comment type="caution">
    <text evidence="1">The sequence shown here is derived from an EMBL/GenBank/DDBJ whole genome shotgun (WGS) entry which is preliminary data.</text>
</comment>